<evidence type="ECO:0000256" key="1">
    <source>
        <dbReference type="SAM" id="MobiDB-lite"/>
    </source>
</evidence>
<comment type="caution">
    <text evidence="2">The sequence shown here is derived from an EMBL/GenBank/DDBJ whole genome shotgun (WGS) entry which is preliminary data.</text>
</comment>
<sequence>QNGCSLDPSPPLARSPLHSHPGSTHPRRPYLGVRHGRGHEARRRGRDPHSLPEAEEERQQLLHRARPVLRRPARPGALRQRLLRLPRASHEAIEGVLGAGRTILLRAGQDLRRRCLRALRQERHFRRAPLSGGQRRRGLLRLRGRGSQGQQETHARCHYRGSREHPLLGLVHPGSAHARPSYAVRLTARPIPVGILREASSTVVLPYPDR</sequence>
<organism evidence="2 3">
    <name type="scientific">Pristionchus mayeri</name>
    <dbReference type="NCBI Taxonomy" id="1317129"/>
    <lineage>
        <taxon>Eukaryota</taxon>
        <taxon>Metazoa</taxon>
        <taxon>Ecdysozoa</taxon>
        <taxon>Nematoda</taxon>
        <taxon>Chromadorea</taxon>
        <taxon>Rhabditida</taxon>
        <taxon>Rhabditina</taxon>
        <taxon>Diplogasteromorpha</taxon>
        <taxon>Diplogasteroidea</taxon>
        <taxon>Neodiplogasteridae</taxon>
        <taxon>Pristionchus</taxon>
    </lineage>
</organism>
<evidence type="ECO:0000313" key="3">
    <source>
        <dbReference type="Proteomes" id="UP001328107"/>
    </source>
</evidence>
<dbReference type="EMBL" id="BTRK01000005">
    <property type="protein sequence ID" value="GMR55875.1"/>
    <property type="molecule type" value="Genomic_DNA"/>
</dbReference>
<keyword evidence="3" id="KW-1185">Reference proteome</keyword>
<feature type="compositionally biased region" description="Basic and acidic residues" evidence="1">
    <location>
        <begin position="47"/>
        <end position="58"/>
    </location>
</feature>
<evidence type="ECO:0000313" key="2">
    <source>
        <dbReference type="EMBL" id="GMR55875.1"/>
    </source>
</evidence>
<proteinExistence type="predicted"/>
<reference evidence="3" key="1">
    <citation type="submission" date="2022-10" db="EMBL/GenBank/DDBJ databases">
        <title>Genome assembly of Pristionchus species.</title>
        <authorList>
            <person name="Yoshida K."/>
            <person name="Sommer R.J."/>
        </authorList>
    </citation>
    <scope>NUCLEOTIDE SEQUENCE [LARGE SCALE GENOMIC DNA]</scope>
    <source>
        <strain evidence="3">RS5460</strain>
    </source>
</reference>
<dbReference type="AlphaFoldDB" id="A0AAN5I999"/>
<feature type="region of interest" description="Disordered" evidence="1">
    <location>
        <begin position="1"/>
        <end position="58"/>
    </location>
</feature>
<feature type="non-terminal residue" evidence="2">
    <location>
        <position position="1"/>
    </location>
</feature>
<feature type="compositionally biased region" description="Basic residues" evidence="1">
    <location>
        <begin position="34"/>
        <end position="46"/>
    </location>
</feature>
<protein>
    <submittedName>
        <fullName evidence="2">Uncharacterized protein</fullName>
    </submittedName>
</protein>
<gene>
    <name evidence="2" type="ORF">PMAYCL1PPCAC_26070</name>
</gene>
<name>A0AAN5I999_9BILA</name>
<dbReference type="Proteomes" id="UP001328107">
    <property type="component" value="Unassembled WGS sequence"/>
</dbReference>
<accession>A0AAN5I999</accession>